<evidence type="ECO:0000259" key="1">
    <source>
        <dbReference type="Pfam" id="PF17173"/>
    </source>
</evidence>
<dbReference type="OrthoDB" id="4423347at2"/>
<dbReference type="AlphaFoldDB" id="A0A3M8K945"/>
<reference evidence="2 3" key="1">
    <citation type="submission" date="2018-02" db="EMBL/GenBank/DDBJ databases">
        <title>Corynebacterium alimpuense sp. nov., a marine obligate actinomycete isolated from sediments of Valparaiso bay, Chile.</title>
        <authorList>
            <person name="Claverias F."/>
            <person name="Gonzales-Siles L."/>
            <person name="Salva-Serra F."/>
            <person name="Inganaes E."/>
            <person name="Molin K."/>
            <person name="Cumsille A."/>
            <person name="Undabarrena A."/>
            <person name="Couve E."/>
            <person name="Moore E.R.B."/>
            <person name="Gomila M."/>
            <person name="Camara B."/>
        </authorList>
    </citation>
    <scope>NUCLEOTIDE SEQUENCE [LARGE SCALE GENOMIC DNA]</scope>
    <source>
        <strain evidence="2 3">CCUG 69366</strain>
    </source>
</reference>
<protein>
    <submittedName>
        <fullName evidence="2">DUF5129 domain-containing protein</fullName>
    </submittedName>
</protein>
<dbReference type="InterPro" id="IPR033435">
    <property type="entry name" value="DUF5129"/>
</dbReference>
<dbReference type="EMBL" id="PTJO01000003">
    <property type="protein sequence ID" value="RNE49753.1"/>
    <property type="molecule type" value="Genomic_DNA"/>
</dbReference>
<keyword evidence="3" id="KW-1185">Reference proteome</keyword>
<dbReference type="Pfam" id="PF17173">
    <property type="entry name" value="DUF5129"/>
    <property type="match status" value="1"/>
</dbReference>
<evidence type="ECO:0000313" key="2">
    <source>
        <dbReference type="EMBL" id="RNE49753.1"/>
    </source>
</evidence>
<name>A0A3M8K945_9CORY</name>
<feature type="domain" description="DUF5129" evidence="1">
    <location>
        <begin position="5"/>
        <end position="281"/>
    </location>
</feature>
<organism evidence="2 3">
    <name type="scientific">Corynebacterium alimapuense</name>
    <dbReference type="NCBI Taxonomy" id="1576874"/>
    <lineage>
        <taxon>Bacteria</taxon>
        <taxon>Bacillati</taxon>
        <taxon>Actinomycetota</taxon>
        <taxon>Actinomycetes</taxon>
        <taxon>Mycobacteriales</taxon>
        <taxon>Corynebacteriaceae</taxon>
        <taxon>Corynebacterium</taxon>
    </lineage>
</organism>
<comment type="caution">
    <text evidence="2">The sequence shown here is derived from an EMBL/GenBank/DDBJ whole genome shotgun (WGS) entry which is preliminary data.</text>
</comment>
<dbReference type="Proteomes" id="UP000266975">
    <property type="component" value="Unassembled WGS sequence"/>
</dbReference>
<evidence type="ECO:0000313" key="3">
    <source>
        <dbReference type="Proteomes" id="UP000266975"/>
    </source>
</evidence>
<accession>A0A3M8K945</accession>
<sequence length="434" mass="47213">MHNPAGVLSAEDEARMLRDADRLEIPAVVTQLNYLVFAENNENVNDTVEEFARDSAPELISDDDEHFSDGTLIVGVGLDPRQSFVFAGEDVADALYLNSGSHLDEAVTAIQPGVVDDNIPAGLFAGANAATDTEALAQDLYEQDQSNRTAAIIGGSVGAAGLLAALSAGGGAMLRAGRKKVLTARYHHDLVSKEYGSLAQRLDQIDIRAHSLASPFADNQMRQQWEQVRDHFLQLHDHVDGFSQLNEASPDKDFLAVSTELADAAAVTQQVSYAEENIDSLFKLEHGDEALRRSELAALREDVIAAQLEIGKEESELSRRLKDIEHRADALSLTAEQPEFLDHFVVLLSDYRLALNQLKSQKFSDVEASSELAAPAIYERNYRPGYGYHDFVPFWALSTWHMSNVQAHESAQAASSTNTSFSSGFSGAGGSSSF</sequence>
<gene>
    <name evidence="2" type="ORF">C5L39_03270</name>
</gene>
<proteinExistence type="predicted"/>